<protein>
    <recommendedName>
        <fullName evidence="5">CCHC-type domain-containing protein</fullName>
    </recommendedName>
</protein>
<feature type="compositionally biased region" description="Low complexity" evidence="2">
    <location>
        <begin position="182"/>
        <end position="191"/>
    </location>
</feature>
<gene>
    <name evidence="3" type="ORF">AK812_SmicGene29500</name>
</gene>
<dbReference type="AlphaFoldDB" id="A0A1Q9D1Q4"/>
<feature type="compositionally biased region" description="Basic and acidic residues" evidence="2">
    <location>
        <begin position="476"/>
        <end position="494"/>
    </location>
</feature>
<feature type="compositionally biased region" description="Basic and acidic residues" evidence="2">
    <location>
        <begin position="106"/>
        <end position="142"/>
    </location>
</feature>
<evidence type="ECO:0000256" key="1">
    <source>
        <dbReference type="SAM" id="Coils"/>
    </source>
</evidence>
<feature type="region of interest" description="Disordered" evidence="2">
    <location>
        <begin position="1"/>
        <end position="20"/>
    </location>
</feature>
<proteinExistence type="predicted"/>
<feature type="compositionally biased region" description="Basic and acidic residues" evidence="2">
    <location>
        <begin position="758"/>
        <end position="781"/>
    </location>
</feature>
<evidence type="ECO:0000256" key="2">
    <source>
        <dbReference type="SAM" id="MobiDB-lite"/>
    </source>
</evidence>
<feature type="compositionally biased region" description="Basic and acidic residues" evidence="2">
    <location>
        <begin position="67"/>
        <end position="86"/>
    </location>
</feature>
<accession>A0A1Q9D1Q4</accession>
<feature type="region of interest" description="Disordered" evidence="2">
    <location>
        <begin position="445"/>
        <end position="527"/>
    </location>
</feature>
<feature type="compositionally biased region" description="Basic and acidic residues" evidence="2">
    <location>
        <begin position="220"/>
        <end position="256"/>
    </location>
</feature>
<dbReference type="Proteomes" id="UP000186817">
    <property type="component" value="Unassembled WGS sequence"/>
</dbReference>
<feature type="region of interest" description="Disordered" evidence="2">
    <location>
        <begin position="67"/>
        <end position="272"/>
    </location>
</feature>
<keyword evidence="1" id="KW-0175">Coiled coil</keyword>
<evidence type="ECO:0000313" key="3">
    <source>
        <dbReference type="EMBL" id="OLP89083.1"/>
    </source>
</evidence>
<dbReference type="EMBL" id="LSRX01000778">
    <property type="protein sequence ID" value="OLP89083.1"/>
    <property type="molecule type" value="Genomic_DNA"/>
</dbReference>
<feature type="region of interest" description="Disordered" evidence="2">
    <location>
        <begin position="627"/>
        <end position="781"/>
    </location>
</feature>
<feature type="coiled-coil region" evidence="1">
    <location>
        <begin position="330"/>
        <end position="378"/>
    </location>
</feature>
<feature type="compositionally biased region" description="Basic and acidic residues" evidence="2">
    <location>
        <begin position="503"/>
        <end position="525"/>
    </location>
</feature>
<name>A0A1Q9D1Q4_SYMMI</name>
<feature type="compositionally biased region" description="Basic and acidic residues" evidence="2">
    <location>
        <begin position="192"/>
        <end position="212"/>
    </location>
</feature>
<reference evidence="3 4" key="1">
    <citation type="submission" date="2016-02" db="EMBL/GenBank/DDBJ databases">
        <title>Genome analysis of coral dinoflagellate symbionts highlights evolutionary adaptations to a symbiotic lifestyle.</title>
        <authorList>
            <person name="Aranda M."/>
            <person name="Li Y."/>
            <person name="Liew Y.J."/>
            <person name="Baumgarten S."/>
            <person name="Simakov O."/>
            <person name="Wilson M."/>
            <person name="Piel J."/>
            <person name="Ashoor H."/>
            <person name="Bougouffa S."/>
            <person name="Bajic V.B."/>
            <person name="Ryu T."/>
            <person name="Ravasi T."/>
            <person name="Bayer T."/>
            <person name="Micklem G."/>
            <person name="Kim H."/>
            <person name="Bhak J."/>
            <person name="Lajeunesse T.C."/>
            <person name="Voolstra C.R."/>
        </authorList>
    </citation>
    <scope>NUCLEOTIDE SEQUENCE [LARGE SCALE GENOMIC DNA]</scope>
    <source>
        <strain evidence="3 4">CCMP2467</strain>
    </source>
</reference>
<evidence type="ECO:0000313" key="4">
    <source>
        <dbReference type="Proteomes" id="UP000186817"/>
    </source>
</evidence>
<feature type="compositionally biased region" description="Basic and acidic residues" evidence="2">
    <location>
        <begin position="647"/>
        <end position="663"/>
    </location>
</feature>
<feature type="compositionally biased region" description="Acidic residues" evidence="2">
    <location>
        <begin position="257"/>
        <end position="266"/>
    </location>
</feature>
<feature type="compositionally biased region" description="Basic residues" evidence="2">
    <location>
        <begin position="168"/>
        <end position="181"/>
    </location>
</feature>
<sequence>MSDEKKTTTLQFADSGEMTEEEYIAEIKRQIREEAKSIESVTILEDWLKKAKLEKYEDPRKILKVVKELNRCREDAATPEKRKESSEAGSDPSSSSSDDSEDEEKEEKATSSVRPEDAERRKDELKKKLTEQMAEKPDDLQHFDNVVTEQAKQMDKRANELLELQQSAKRRRRKLATKAKASKPSESSSSGESEKEEEKKEEQKESGGRLEEPVAAEQPEEPKEAEKVAEVEMAKEPEKEVMQTPDEAKEDDKLEEEKGEEGEEVDPANMSVAGVCRDKYHLSEDAIEMLLEQDKQDSVRAALEMLENSVELAQAIAITEDEMEGSTIRRDGTQSNRENALARKAEAELKKLEAESEIQAAEDEVKRYDEQLEEIMSTRADLKAGRQAVRETHQVSERVLQMLNHVVRQLRNVGSLNEGVKKHLFQDEEKKGNVQLQMLRMMMESAKRKSGTETPRSMPSVVVTDDEGDGRRKRVKGTDKPAEPAGEPPKEKMRPAPKVAPDIIKEHQSKEAKKEKQQDRKRELENVNQKWLMKQERKDKESSSHSGRNCFHCGSDSHRAFECEEMLRQAREAGAEMLSQESKRKGGCLLFCICCYRAKAGFTITEDGRKRIAIGWGSHTVQRCRYNKDGYNPAEPDMSVVNQPKKQKVEEKVIDVEAEDKQKPKGQGTASASTSTGEKPNIFTTEDGKIPTAEDGRIRPNPRWGEEKPRDDRAKEERTRPEEKKMLKKSKDKDSKDSKGKVKKERKEPKDKKRKKEKKDQDRKPESPEKTFSEKDVADMG</sequence>
<feature type="compositionally biased region" description="Polar residues" evidence="2">
    <location>
        <begin position="668"/>
        <end position="684"/>
    </location>
</feature>
<feature type="compositionally biased region" description="Low complexity" evidence="2">
    <location>
        <begin position="87"/>
        <end position="97"/>
    </location>
</feature>
<organism evidence="3 4">
    <name type="scientific">Symbiodinium microadriaticum</name>
    <name type="common">Dinoflagellate</name>
    <name type="synonym">Zooxanthella microadriatica</name>
    <dbReference type="NCBI Taxonomy" id="2951"/>
    <lineage>
        <taxon>Eukaryota</taxon>
        <taxon>Sar</taxon>
        <taxon>Alveolata</taxon>
        <taxon>Dinophyceae</taxon>
        <taxon>Suessiales</taxon>
        <taxon>Symbiodiniaceae</taxon>
        <taxon>Symbiodinium</taxon>
    </lineage>
</organism>
<evidence type="ECO:0008006" key="5">
    <source>
        <dbReference type="Google" id="ProtNLM"/>
    </source>
</evidence>
<feature type="compositionally biased region" description="Basic and acidic residues" evidence="2">
    <location>
        <begin position="686"/>
        <end position="751"/>
    </location>
</feature>
<comment type="caution">
    <text evidence="3">The sequence shown here is derived from an EMBL/GenBank/DDBJ whole genome shotgun (WGS) entry which is preliminary data.</text>
</comment>
<keyword evidence="4" id="KW-1185">Reference proteome</keyword>